<reference evidence="1" key="1">
    <citation type="thesis" date="2020" institute="ProQuest LLC" country="789 East Eisenhower Parkway, Ann Arbor, MI, USA">
        <title>Comparative Genomics and Chromosome Evolution.</title>
        <authorList>
            <person name="Mudd A.B."/>
        </authorList>
    </citation>
    <scope>NUCLEOTIDE SEQUENCE</scope>
    <source>
        <strain evidence="1">237g6f4</strain>
        <tissue evidence="1">Blood</tissue>
    </source>
</reference>
<name>A0AAV6YG18_ENGPU</name>
<accession>A0AAV6YG18</accession>
<comment type="caution">
    <text evidence="1">The sequence shown here is derived from an EMBL/GenBank/DDBJ whole genome shotgun (WGS) entry which is preliminary data.</text>
</comment>
<protein>
    <submittedName>
        <fullName evidence="1">Uncharacterized protein</fullName>
    </submittedName>
</protein>
<evidence type="ECO:0000313" key="1">
    <source>
        <dbReference type="EMBL" id="KAG8534565.1"/>
    </source>
</evidence>
<sequence length="85" mass="9550">MSILNKSQTVSPAKHPHSITLLLHASRWEPGMQSPFAHLFCVAQGHCGLNQRFGLIRPKHRFPLVLCPFFVFFSPNKSLLLVACP</sequence>
<gene>
    <name evidence="1" type="ORF">GDO81_019132</name>
</gene>
<evidence type="ECO:0000313" key="2">
    <source>
        <dbReference type="Proteomes" id="UP000824782"/>
    </source>
</evidence>
<dbReference type="EMBL" id="WNYA01099943">
    <property type="protein sequence ID" value="KAG8534565.1"/>
    <property type="molecule type" value="Genomic_DNA"/>
</dbReference>
<keyword evidence="2" id="KW-1185">Reference proteome</keyword>
<proteinExistence type="predicted"/>
<dbReference type="Proteomes" id="UP000824782">
    <property type="component" value="Unassembled WGS sequence"/>
</dbReference>
<dbReference type="AlphaFoldDB" id="A0AAV6YG18"/>
<organism evidence="1 2">
    <name type="scientific">Engystomops pustulosus</name>
    <name type="common">Tungara frog</name>
    <name type="synonym">Physalaemus pustulosus</name>
    <dbReference type="NCBI Taxonomy" id="76066"/>
    <lineage>
        <taxon>Eukaryota</taxon>
        <taxon>Metazoa</taxon>
        <taxon>Chordata</taxon>
        <taxon>Craniata</taxon>
        <taxon>Vertebrata</taxon>
        <taxon>Euteleostomi</taxon>
        <taxon>Amphibia</taxon>
        <taxon>Batrachia</taxon>
        <taxon>Anura</taxon>
        <taxon>Neobatrachia</taxon>
        <taxon>Hyloidea</taxon>
        <taxon>Leptodactylidae</taxon>
        <taxon>Leiuperinae</taxon>
        <taxon>Engystomops</taxon>
    </lineage>
</organism>